<name>A0A2D0SGI3_ICTPU</name>
<evidence type="ECO:0000313" key="5">
    <source>
        <dbReference type="Proteomes" id="UP000221080"/>
    </source>
</evidence>
<dbReference type="GO" id="GO:0005576">
    <property type="term" value="C:extracellular region"/>
    <property type="evidence" value="ECO:0007669"/>
    <property type="project" value="UniProtKB-SubCell"/>
</dbReference>
<dbReference type="InterPro" id="IPR050918">
    <property type="entry name" value="CNF-like_PLA2_Inhibitor"/>
</dbReference>
<evidence type="ECO:0000259" key="4">
    <source>
        <dbReference type="SMART" id="SM00134"/>
    </source>
</evidence>
<dbReference type="Pfam" id="PF00021">
    <property type="entry name" value="UPAR_LY6"/>
    <property type="match status" value="1"/>
</dbReference>
<dbReference type="RefSeq" id="XP_017341828.1">
    <property type="nucleotide sequence ID" value="XM_017486339.2"/>
</dbReference>
<feature type="domain" description="UPAR/Ly6" evidence="4">
    <location>
        <begin position="119"/>
        <end position="198"/>
    </location>
</feature>
<keyword evidence="3" id="KW-0732">Signal</keyword>
<dbReference type="KEGG" id="ipu:108275486"/>
<gene>
    <name evidence="6" type="primary">LOC108275486</name>
</gene>
<keyword evidence="2" id="KW-0964">Secreted</keyword>
<dbReference type="AlphaFoldDB" id="A0A2D0SGI3"/>
<dbReference type="Proteomes" id="UP000221080">
    <property type="component" value="Chromosome 15"/>
</dbReference>
<evidence type="ECO:0000256" key="2">
    <source>
        <dbReference type="ARBA" id="ARBA00022525"/>
    </source>
</evidence>
<dbReference type="OMA" id="VECCEGN"/>
<proteinExistence type="predicted"/>
<evidence type="ECO:0000256" key="1">
    <source>
        <dbReference type="ARBA" id="ARBA00004613"/>
    </source>
</evidence>
<organism evidence="5 6">
    <name type="scientific">Ictalurus punctatus</name>
    <name type="common">Channel catfish</name>
    <name type="synonym">Silurus punctatus</name>
    <dbReference type="NCBI Taxonomy" id="7998"/>
    <lineage>
        <taxon>Eukaryota</taxon>
        <taxon>Metazoa</taxon>
        <taxon>Chordata</taxon>
        <taxon>Craniata</taxon>
        <taxon>Vertebrata</taxon>
        <taxon>Euteleostomi</taxon>
        <taxon>Actinopterygii</taxon>
        <taxon>Neopterygii</taxon>
        <taxon>Teleostei</taxon>
        <taxon>Ostariophysi</taxon>
        <taxon>Siluriformes</taxon>
        <taxon>Ictaluridae</taxon>
        <taxon>Ictalurus</taxon>
    </lineage>
</organism>
<feature type="chain" id="PRO_5012700269" evidence="3">
    <location>
        <begin position="20"/>
        <end position="211"/>
    </location>
</feature>
<reference evidence="6" key="2">
    <citation type="submission" date="2025-08" db="UniProtKB">
        <authorList>
            <consortium name="RefSeq"/>
        </authorList>
    </citation>
    <scope>IDENTIFICATION</scope>
    <source>
        <tissue evidence="6">Blood</tissue>
    </source>
</reference>
<keyword evidence="6" id="KW-0675">Receptor</keyword>
<feature type="signal peptide" evidence="3">
    <location>
        <begin position="1"/>
        <end position="19"/>
    </location>
</feature>
<dbReference type="Gene3D" id="2.10.60.10">
    <property type="entry name" value="CD59"/>
    <property type="match status" value="1"/>
</dbReference>
<evidence type="ECO:0000313" key="6">
    <source>
        <dbReference type="RefSeq" id="XP_017341828.1"/>
    </source>
</evidence>
<reference evidence="5" key="1">
    <citation type="journal article" date="2016" name="Nat. Commun.">
        <title>The channel catfish genome sequence provides insights into the evolution of scale formation in teleosts.</title>
        <authorList>
            <person name="Liu Z."/>
            <person name="Liu S."/>
            <person name="Yao J."/>
            <person name="Bao L."/>
            <person name="Zhang J."/>
            <person name="Li Y."/>
            <person name="Jiang C."/>
            <person name="Sun L."/>
            <person name="Wang R."/>
            <person name="Zhang Y."/>
            <person name="Zhou T."/>
            <person name="Zeng Q."/>
            <person name="Fu Q."/>
            <person name="Gao S."/>
            <person name="Li N."/>
            <person name="Koren S."/>
            <person name="Jiang Y."/>
            <person name="Zimin A."/>
            <person name="Xu P."/>
            <person name="Phillippy A.M."/>
            <person name="Geng X."/>
            <person name="Song L."/>
            <person name="Sun F."/>
            <person name="Li C."/>
            <person name="Wang X."/>
            <person name="Chen A."/>
            <person name="Jin Y."/>
            <person name="Yuan Z."/>
            <person name="Yang Y."/>
            <person name="Tan S."/>
            <person name="Peatman E."/>
            <person name="Lu J."/>
            <person name="Qin Z."/>
            <person name="Dunham R."/>
            <person name="Li Z."/>
            <person name="Sonstegard T."/>
            <person name="Feng J."/>
            <person name="Danzmann R.G."/>
            <person name="Schroeder S."/>
            <person name="Scheffler B."/>
            <person name="Duke M.V."/>
            <person name="Ballard L."/>
            <person name="Kucuktas H."/>
            <person name="Kaltenboeck L."/>
            <person name="Liu H."/>
            <person name="Armbruster J."/>
            <person name="Xie Y."/>
            <person name="Kirby M.L."/>
            <person name="Tian Y."/>
            <person name="Flanagan M.E."/>
            <person name="Mu W."/>
            <person name="Waldbieser G.C."/>
        </authorList>
    </citation>
    <scope>NUCLEOTIDE SEQUENCE [LARGE SCALE GENOMIC DNA]</scope>
    <source>
        <strain evidence="5">SDA103</strain>
    </source>
</reference>
<evidence type="ECO:0000256" key="3">
    <source>
        <dbReference type="SAM" id="SignalP"/>
    </source>
</evidence>
<dbReference type="SUPFAM" id="SSF57302">
    <property type="entry name" value="Snake toxin-like"/>
    <property type="match status" value="1"/>
</dbReference>
<dbReference type="PANTHER" id="PTHR20914">
    <property type="entry name" value="LY6/PLAUR DOMAIN-CONTAINING PROTEIN 8"/>
    <property type="match status" value="1"/>
</dbReference>
<comment type="subcellular location">
    <subcellularLocation>
        <location evidence="1">Secreted</location>
    </subcellularLocation>
</comment>
<dbReference type="SMART" id="SM00134">
    <property type="entry name" value="LU"/>
    <property type="match status" value="1"/>
</dbReference>
<dbReference type="GeneID" id="108275486"/>
<dbReference type="OrthoDB" id="5945173at2759"/>
<protein>
    <submittedName>
        <fullName evidence="6">Urokinase plasminogen activator surface receptor</fullName>
    </submittedName>
</protein>
<keyword evidence="5" id="KW-1185">Reference proteome</keyword>
<dbReference type="PANTHER" id="PTHR20914:SF9">
    <property type="entry name" value="COILED, ISOFORM A"/>
    <property type="match status" value="1"/>
</dbReference>
<dbReference type="STRING" id="7998.ENSIPUP00000002962"/>
<sequence>MRTQVTLLLICMISSGALSLQCYPPIYNDTVYRYQGTECTNSCARTTTSVDIYIIGGAAGLALISEDDIMFCGSPEQCVNSSMNIGMVKIANNTQCCRTALCNNKALPAMPQQPTNGKRCYSCNDNDCSRQLRCEGAEDRCITATVTQGVNVMTLKGCTTKNNCNITLLNSHGLIITDVECCEGNLCNDAENFMLSFLLMFVPLLSTVLFY</sequence>
<dbReference type="InterPro" id="IPR016054">
    <property type="entry name" value="LY6_UPA_recep-like"/>
</dbReference>
<dbReference type="InterPro" id="IPR045860">
    <property type="entry name" value="Snake_toxin-like_sf"/>
</dbReference>
<accession>A0A2D0SGI3</accession>